<name>A0A1T4KNR6_9FIRM</name>
<sequence>MITKRIIPCLDVKQGRVVKGKKFQNLEDVDDPVQLAQFYSETGADELVFYDITASNEQRNIFLDIVERTAQEVYIPFTVGGGIRTIDDFTKVLRAGADKVSINSAAVKNPKVITEAALKFGRQCVVLSMDVKKNGQGKWEVYIHGGRVNTGKEAIDWAKEGEKLGAGELVINSIDTDGVKNGYDIEITCAIAETVNIPVIASGGAGKKEDFLEVLTKGKADAALAASVFHYGEILIKELKEYLYDNNVPMRRNFSWMKF</sequence>
<dbReference type="InterPro" id="IPR050064">
    <property type="entry name" value="IGPS_HisA/HisF"/>
</dbReference>
<dbReference type="GO" id="GO:0000107">
    <property type="term" value="F:imidazoleglycerol-phosphate synthase activity"/>
    <property type="evidence" value="ECO:0007669"/>
    <property type="project" value="UniProtKB-UniRule"/>
</dbReference>
<evidence type="ECO:0000256" key="4">
    <source>
        <dbReference type="ARBA" id="ARBA00011152"/>
    </source>
</evidence>
<dbReference type="FunFam" id="3.20.20.70:FF:000006">
    <property type="entry name" value="Imidazole glycerol phosphate synthase subunit HisF"/>
    <property type="match status" value="1"/>
</dbReference>
<feature type="active site" evidence="11">
    <location>
        <position position="11"/>
    </location>
</feature>
<dbReference type="Pfam" id="PF00977">
    <property type="entry name" value="His_biosynth"/>
    <property type="match status" value="1"/>
</dbReference>
<accession>A0A1T4KNR6</accession>
<dbReference type="RefSeq" id="WP_087678059.1">
    <property type="nucleotide sequence ID" value="NZ_FUWV01000002.1"/>
</dbReference>
<evidence type="ECO:0000256" key="11">
    <source>
        <dbReference type="HAMAP-Rule" id="MF_01013"/>
    </source>
</evidence>
<evidence type="ECO:0000256" key="10">
    <source>
        <dbReference type="ARBA" id="ARBA00047838"/>
    </source>
</evidence>
<evidence type="ECO:0000256" key="12">
    <source>
        <dbReference type="RuleBase" id="RU003657"/>
    </source>
</evidence>
<dbReference type="InterPro" id="IPR013785">
    <property type="entry name" value="Aldolase_TIM"/>
</dbReference>
<proteinExistence type="inferred from homology"/>
<dbReference type="SUPFAM" id="SSF51366">
    <property type="entry name" value="Ribulose-phoshate binding barrel"/>
    <property type="match status" value="1"/>
</dbReference>
<keyword evidence="8 11" id="KW-0456">Lyase</keyword>
<feature type="active site" evidence="11">
    <location>
        <position position="130"/>
    </location>
</feature>
<dbReference type="PANTHER" id="PTHR21235:SF2">
    <property type="entry name" value="IMIDAZOLE GLYCEROL PHOSPHATE SYNTHASE HISHF"/>
    <property type="match status" value="1"/>
</dbReference>
<evidence type="ECO:0000256" key="3">
    <source>
        <dbReference type="ARBA" id="ARBA00009667"/>
    </source>
</evidence>
<dbReference type="EC" id="4.3.2.10" evidence="11"/>
<comment type="function">
    <text evidence="9 11">IGPS catalyzes the conversion of PRFAR and glutamine to IGP, AICAR and glutamate. The HisF subunit catalyzes the cyclization activity that produces IGP and AICAR from PRFAR using the ammonia provided by the HisH subunit.</text>
</comment>
<dbReference type="PANTHER" id="PTHR21235">
    <property type="entry name" value="IMIDAZOLE GLYCEROL PHOSPHATE SYNTHASE SUBUNIT HISF/H IGP SYNTHASE SUBUNIT HISF/H"/>
    <property type="match status" value="1"/>
</dbReference>
<dbReference type="GO" id="GO:0005737">
    <property type="term" value="C:cytoplasm"/>
    <property type="evidence" value="ECO:0007669"/>
    <property type="project" value="UniProtKB-SubCell"/>
</dbReference>
<evidence type="ECO:0000256" key="6">
    <source>
        <dbReference type="ARBA" id="ARBA00022605"/>
    </source>
</evidence>
<dbReference type="GO" id="GO:0000105">
    <property type="term" value="P:L-histidine biosynthetic process"/>
    <property type="evidence" value="ECO:0007669"/>
    <property type="project" value="UniProtKB-UniRule"/>
</dbReference>
<keyword evidence="5 11" id="KW-0963">Cytoplasm</keyword>
<dbReference type="Gene3D" id="3.20.20.70">
    <property type="entry name" value="Aldolase class I"/>
    <property type="match status" value="1"/>
</dbReference>
<dbReference type="UniPathway" id="UPA00031">
    <property type="reaction ID" value="UER00010"/>
</dbReference>
<dbReference type="Proteomes" id="UP000196365">
    <property type="component" value="Unassembled WGS sequence"/>
</dbReference>
<evidence type="ECO:0000313" key="13">
    <source>
        <dbReference type="EMBL" id="SJZ44033.1"/>
    </source>
</evidence>
<dbReference type="AlphaFoldDB" id="A0A1T4KNR6"/>
<dbReference type="NCBIfam" id="TIGR00735">
    <property type="entry name" value="hisF"/>
    <property type="match status" value="1"/>
</dbReference>
<comment type="pathway">
    <text evidence="2 11">Amino-acid biosynthesis; L-histidine biosynthesis; L-histidine from 5-phospho-alpha-D-ribose 1-diphosphate: step 5/9.</text>
</comment>
<dbReference type="HAMAP" id="MF_01013">
    <property type="entry name" value="HisF"/>
    <property type="match status" value="1"/>
</dbReference>
<organism evidence="13 14">
    <name type="scientific">Garciella nitratireducens DSM 15102</name>
    <dbReference type="NCBI Taxonomy" id="1121911"/>
    <lineage>
        <taxon>Bacteria</taxon>
        <taxon>Bacillati</taxon>
        <taxon>Bacillota</taxon>
        <taxon>Clostridia</taxon>
        <taxon>Eubacteriales</taxon>
        <taxon>Eubacteriaceae</taxon>
        <taxon>Garciella</taxon>
    </lineage>
</organism>
<dbReference type="InterPro" id="IPR006062">
    <property type="entry name" value="His_biosynth"/>
</dbReference>
<reference evidence="13 14" key="1">
    <citation type="submission" date="2017-02" db="EMBL/GenBank/DDBJ databases">
        <authorList>
            <person name="Peterson S.W."/>
        </authorList>
    </citation>
    <scope>NUCLEOTIDE SEQUENCE [LARGE SCALE GENOMIC DNA]</scope>
    <source>
        <strain evidence="13 14">DSM 15102</strain>
    </source>
</reference>
<keyword evidence="14" id="KW-1185">Reference proteome</keyword>
<dbReference type="OrthoDB" id="9781903at2"/>
<dbReference type="EMBL" id="FUWV01000002">
    <property type="protein sequence ID" value="SJZ44033.1"/>
    <property type="molecule type" value="Genomic_DNA"/>
</dbReference>
<comment type="catalytic activity">
    <reaction evidence="10 11">
        <text>5-[(5-phospho-1-deoxy-D-ribulos-1-ylimino)methylamino]-1-(5-phospho-beta-D-ribosyl)imidazole-4-carboxamide + L-glutamine = D-erythro-1-(imidazol-4-yl)glycerol 3-phosphate + 5-amino-1-(5-phospho-beta-D-ribosyl)imidazole-4-carboxamide + L-glutamate + H(+)</text>
        <dbReference type="Rhea" id="RHEA:24793"/>
        <dbReference type="ChEBI" id="CHEBI:15378"/>
        <dbReference type="ChEBI" id="CHEBI:29985"/>
        <dbReference type="ChEBI" id="CHEBI:58278"/>
        <dbReference type="ChEBI" id="CHEBI:58359"/>
        <dbReference type="ChEBI" id="CHEBI:58475"/>
        <dbReference type="ChEBI" id="CHEBI:58525"/>
        <dbReference type="EC" id="4.3.2.10"/>
    </reaction>
</comment>
<dbReference type="GO" id="GO:0016829">
    <property type="term" value="F:lyase activity"/>
    <property type="evidence" value="ECO:0007669"/>
    <property type="project" value="UniProtKB-KW"/>
</dbReference>
<dbReference type="CDD" id="cd04731">
    <property type="entry name" value="HisF"/>
    <property type="match status" value="1"/>
</dbReference>
<evidence type="ECO:0000256" key="1">
    <source>
        <dbReference type="ARBA" id="ARBA00004496"/>
    </source>
</evidence>
<evidence type="ECO:0000256" key="7">
    <source>
        <dbReference type="ARBA" id="ARBA00023102"/>
    </source>
</evidence>
<comment type="similarity">
    <text evidence="3 11 12">Belongs to the HisA/HisF family.</text>
</comment>
<dbReference type="InterPro" id="IPR004651">
    <property type="entry name" value="HisF"/>
</dbReference>
<comment type="subcellular location">
    <subcellularLocation>
        <location evidence="1 11">Cytoplasm</location>
    </subcellularLocation>
</comment>
<evidence type="ECO:0000256" key="5">
    <source>
        <dbReference type="ARBA" id="ARBA00022490"/>
    </source>
</evidence>
<evidence type="ECO:0000256" key="8">
    <source>
        <dbReference type="ARBA" id="ARBA00023239"/>
    </source>
</evidence>
<evidence type="ECO:0000256" key="9">
    <source>
        <dbReference type="ARBA" id="ARBA00025475"/>
    </source>
</evidence>
<protein>
    <recommendedName>
        <fullName evidence="11">Imidazole glycerol phosphate synthase subunit HisF</fullName>
        <ecNumber evidence="11">4.3.2.10</ecNumber>
    </recommendedName>
    <alternativeName>
        <fullName evidence="11">IGP synthase cyclase subunit</fullName>
    </alternativeName>
    <alternativeName>
        <fullName evidence="11">IGP synthase subunit HisF</fullName>
    </alternativeName>
    <alternativeName>
        <fullName evidence="11">ImGP synthase subunit HisF</fullName>
        <shortName evidence="11">IGPS subunit HisF</shortName>
    </alternativeName>
</protein>
<evidence type="ECO:0000256" key="2">
    <source>
        <dbReference type="ARBA" id="ARBA00005091"/>
    </source>
</evidence>
<comment type="subunit">
    <text evidence="4 11">Heterodimer of HisH and HisF.</text>
</comment>
<evidence type="ECO:0000313" key="14">
    <source>
        <dbReference type="Proteomes" id="UP000196365"/>
    </source>
</evidence>
<keyword evidence="6 11" id="KW-0028">Amino-acid biosynthesis</keyword>
<keyword evidence="7 11" id="KW-0368">Histidine biosynthesis</keyword>
<dbReference type="InterPro" id="IPR011060">
    <property type="entry name" value="RibuloseP-bd_barrel"/>
</dbReference>
<gene>
    <name evidence="11" type="primary">hisF</name>
    <name evidence="13" type="ORF">SAMN02745973_00630</name>
</gene>